<evidence type="ECO:0000313" key="3">
    <source>
        <dbReference type="EMBL" id="OBV41182.1"/>
    </source>
</evidence>
<dbReference type="AlphaFoldDB" id="A0A1A7C648"/>
<evidence type="ECO:0000256" key="1">
    <source>
        <dbReference type="SAM" id="MobiDB-lite"/>
    </source>
</evidence>
<dbReference type="NCBIfam" id="TIGR03749">
    <property type="entry name" value="conj_TIGR03749"/>
    <property type="match status" value="1"/>
</dbReference>
<accession>A0A1A7C648</accession>
<dbReference type="OrthoDB" id="7064293at2"/>
<evidence type="ECO:0000313" key="4">
    <source>
        <dbReference type="Proteomes" id="UP000092713"/>
    </source>
</evidence>
<keyword evidence="2" id="KW-0732">Signal</keyword>
<keyword evidence="4" id="KW-1185">Reference proteome</keyword>
<feature type="chain" id="PRO_5008355858" evidence="2">
    <location>
        <begin position="20"/>
        <end position="342"/>
    </location>
</feature>
<dbReference type="RefSeq" id="WP_082988696.1">
    <property type="nucleotide sequence ID" value="NZ_LOCQ01000038.1"/>
</dbReference>
<name>A0A1A7C648_9BURK</name>
<dbReference type="EMBL" id="LOCQ01000038">
    <property type="protein sequence ID" value="OBV41182.1"/>
    <property type="molecule type" value="Genomic_DNA"/>
</dbReference>
<reference evidence="3 4" key="1">
    <citation type="submission" date="2016-04" db="EMBL/GenBank/DDBJ databases">
        <title>Draft genome sequence of Janthinobacterium psychrotolerans sp. nov., isolated from freshwater sediments in Denmark.</title>
        <authorList>
            <person name="Gong X."/>
            <person name="Skrivergaard S."/>
            <person name="Korsgaard B.S."/>
            <person name="Schreiber L."/>
            <person name="Marshall I.P."/>
            <person name="Finster K."/>
            <person name="Schramm A."/>
        </authorList>
    </citation>
    <scope>NUCLEOTIDE SEQUENCE [LARGE SCALE GENOMIC DNA]</scope>
    <source>
        <strain evidence="3 4">S3-2</strain>
    </source>
</reference>
<sequence length="342" mass="37140">MNGRLFSTIGVLLVSQLSAADLVHAQSATGIPPTLELGEVRTQPVEPNAAINASSSQVVRSSGSDLASESRPSIPGPEKRAGANSNPAPRKAKEARQRQVPERSVNAKPERIEFKRHPLKISLGNTERLVTFPNPVAVSLPSGAEADVDMQIIGRTAYFTMLAPRSAPIRVLVDDLVTGQTIPMDLLGVGAVDGLSSEVEVHYEDQLPADQQQVDRAEEQSPVLDMVQLTRYAAQTVYAPRRLKPLSDGVRSIPMDSKSIEGLFRGVRTRSRPIGQWRSGDLYVTAVQVVNLEGRSVSLDLEQIRGRWIAAALQHHHVLASGSDYDSTTLYLVCGQSFHSCR</sequence>
<feature type="compositionally biased region" description="Low complexity" evidence="1">
    <location>
        <begin position="54"/>
        <end position="64"/>
    </location>
</feature>
<dbReference type="InterPro" id="IPR021844">
    <property type="entry name" value="Integr_conj_element_PFL4704"/>
</dbReference>
<feature type="signal peptide" evidence="2">
    <location>
        <begin position="1"/>
        <end position="19"/>
    </location>
</feature>
<dbReference type="STRING" id="1747903.ASR47_102539"/>
<dbReference type="Proteomes" id="UP000092713">
    <property type="component" value="Unassembled WGS sequence"/>
</dbReference>
<proteinExistence type="predicted"/>
<evidence type="ECO:0000256" key="2">
    <source>
        <dbReference type="SAM" id="SignalP"/>
    </source>
</evidence>
<feature type="compositionally biased region" description="Basic and acidic residues" evidence="1">
    <location>
        <begin position="91"/>
        <end position="101"/>
    </location>
</feature>
<organism evidence="3 4">
    <name type="scientific">Janthinobacterium psychrotolerans</name>
    <dbReference type="NCBI Taxonomy" id="1747903"/>
    <lineage>
        <taxon>Bacteria</taxon>
        <taxon>Pseudomonadati</taxon>
        <taxon>Pseudomonadota</taxon>
        <taxon>Betaproteobacteria</taxon>
        <taxon>Burkholderiales</taxon>
        <taxon>Oxalobacteraceae</taxon>
        <taxon>Janthinobacterium</taxon>
    </lineage>
</organism>
<protein>
    <submittedName>
        <fullName evidence="3">Integrating conjugative element protein, PFL_4704 family</fullName>
    </submittedName>
</protein>
<gene>
    <name evidence="3" type="ORF">ASR47_102539</name>
</gene>
<dbReference type="PATRIC" id="fig|1747903.4.peg.4859"/>
<feature type="region of interest" description="Disordered" evidence="1">
    <location>
        <begin position="48"/>
        <end position="107"/>
    </location>
</feature>
<comment type="caution">
    <text evidence="3">The sequence shown here is derived from an EMBL/GenBank/DDBJ whole genome shotgun (WGS) entry which is preliminary data.</text>
</comment>
<dbReference type="Pfam" id="PF11920">
    <property type="entry name" value="DUF3438"/>
    <property type="match status" value="1"/>
</dbReference>